<dbReference type="Proteomes" id="UP001353858">
    <property type="component" value="Unassembled WGS sequence"/>
</dbReference>
<sequence>MVVPFSNETSLKSKNYIGNHLTINVTKHNSRSQIIGNNCKININENNGRLKIIGNSCSVYVSHGDGEIVYNGNNGRIHLGPNSNTDNVTYVGNGGKIIKDGISSTIPNNNSEVTDAGKTKNKCLNVVNVSHKHFLASPSLYSISIPQFNITTGSTKCVVKITNTKKR</sequence>
<proteinExistence type="predicted"/>
<gene>
    <name evidence="1" type="ORF">RN001_008135</name>
</gene>
<comment type="caution">
    <text evidence="1">The sequence shown here is derived from an EMBL/GenBank/DDBJ whole genome shotgun (WGS) entry which is preliminary data.</text>
</comment>
<organism evidence="1 2">
    <name type="scientific">Aquatica leii</name>
    <dbReference type="NCBI Taxonomy" id="1421715"/>
    <lineage>
        <taxon>Eukaryota</taxon>
        <taxon>Metazoa</taxon>
        <taxon>Ecdysozoa</taxon>
        <taxon>Arthropoda</taxon>
        <taxon>Hexapoda</taxon>
        <taxon>Insecta</taxon>
        <taxon>Pterygota</taxon>
        <taxon>Neoptera</taxon>
        <taxon>Endopterygota</taxon>
        <taxon>Coleoptera</taxon>
        <taxon>Polyphaga</taxon>
        <taxon>Elateriformia</taxon>
        <taxon>Elateroidea</taxon>
        <taxon>Lampyridae</taxon>
        <taxon>Luciolinae</taxon>
        <taxon>Aquatica</taxon>
    </lineage>
</organism>
<name>A0AAN7SH54_9COLE</name>
<keyword evidence="2" id="KW-1185">Reference proteome</keyword>
<evidence type="ECO:0000313" key="1">
    <source>
        <dbReference type="EMBL" id="KAK4879989.1"/>
    </source>
</evidence>
<evidence type="ECO:0000313" key="2">
    <source>
        <dbReference type="Proteomes" id="UP001353858"/>
    </source>
</evidence>
<dbReference type="AlphaFoldDB" id="A0AAN7SH54"/>
<accession>A0AAN7SH54</accession>
<protein>
    <submittedName>
        <fullName evidence="1">Uncharacterized protein</fullName>
    </submittedName>
</protein>
<reference evidence="2" key="1">
    <citation type="submission" date="2023-01" db="EMBL/GenBank/DDBJ databases">
        <title>Key to firefly adult light organ development and bioluminescence: homeobox transcription factors regulate luciferase expression and transportation to peroxisome.</title>
        <authorList>
            <person name="Fu X."/>
        </authorList>
    </citation>
    <scope>NUCLEOTIDE SEQUENCE [LARGE SCALE GENOMIC DNA]</scope>
</reference>
<dbReference type="EMBL" id="JARPUR010000003">
    <property type="protein sequence ID" value="KAK4879989.1"/>
    <property type="molecule type" value="Genomic_DNA"/>
</dbReference>